<sequence>MAKALRAYKAYRDVTRPGTPGLGARLRAIPRMLKAATSGRYPGLGKRRLAMLAVGVVYLVSPIDLVPEAALLAFGVVDDFGMFMWMMSTLLGQGGEFVEWEKEQLRSSRS</sequence>
<dbReference type="Proteomes" id="UP000530928">
    <property type="component" value="Unassembled WGS sequence"/>
</dbReference>
<evidence type="ECO:0000259" key="6">
    <source>
        <dbReference type="Pfam" id="PF06803"/>
    </source>
</evidence>
<name>A0A7W0HQI7_9ACTN</name>
<comment type="subcellular location">
    <subcellularLocation>
        <location evidence="1">Endomembrane system</location>
        <topology evidence="1">Multi-pass membrane protein</topology>
    </subcellularLocation>
</comment>
<keyword evidence="4 5" id="KW-0472">Membrane</keyword>
<dbReference type="RefSeq" id="WP_181610660.1">
    <property type="nucleotide sequence ID" value="NZ_BAABAM010000002.1"/>
</dbReference>
<evidence type="ECO:0000313" key="7">
    <source>
        <dbReference type="EMBL" id="MBA2891910.1"/>
    </source>
</evidence>
<keyword evidence="8" id="KW-1185">Reference proteome</keyword>
<organism evidence="7 8">
    <name type="scientific">Nonomuraea soli</name>
    <dbReference type="NCBI Taxonomy" id="1032476"/>
    <lineage>
        <taxon>Bacteria</taxon>
        <taxon>Bacillati</taxon>
        <taxon>Actinomycetota</taxon>
        <taxon>Actinomycetes</taxon>
        <taxon>Streptosporangiales</taxon>
        <taxon>Streptosporangiaceae</taxon>
        <taxon>Nonomuraea</taxon>
    </lineage>
</organism>
<proteinExistence type="predicted"/>
<feature type="transmembrane region" description="Helical" evidence="5">
    <location>
        <begin position="49"/>
        <end position="74"/>
    </location>
</feature>
<dbReference type="Pfam" id="PF06803">
    <property type="entry name" value="DUF1232"/>
    <property type="match status" value="1"/>
</dbReference>
<dbReference type="EMBL" id="JACDUR010000003">
    <property type="protein sequence ID" value="MBA2891910.1"/>
    <property type="molecule type" value="Genomic_DNA"/>
</dbReference>
<accession>A0A7W0HQI7</accession>
<evidence type="ECO:0000256" key="1">
    <source>
        <dbReference type="ARBA" id="ARBA00004127"/>
    </source>
</evidence>
<dbReference type="InterPro" id="IPR010652">
    <property type="entry name" value="DUF1232"/>
</dbReference>
<dbReference type="AlphaFoldDB" id="A0A7W0HQI7"/>
<evidence type="ECO:0000256" key="5">
    <source>
        <dbReference type="SAM" id="Phobius"/>
    </source>
</evidence>
<gene>
    <name evidence="7" type="ORF">HNR30_003251</name>
</gene>
<evidence type="ECO:0000313" key="8">
    <source>
        <dbReference type="Proteomes" id="UP000530928"/>
    </source>
</evidence>
<protein>
    <submittedName>
        <fullName evidence="7">Uncharacterized membrane protein YkvA (DUF1232 family)</fullName>
    </submittedName>
</protein>
<evidence type="ECO:0000256" key="2">
    <source>
        <dbReference type="ARBA" id="ARBA00022692"/>
    </source>
</evidence>
<evidence type="ECO:0000256" key="3">
    <source>
        <dbReference type="ARBA" id="ARBA00022989"/>
    </source>
</evidence>
<comment type="caution">
    <text evidence="7">The sequence shown here is derived from an EMBL/GenBank/DDBJ whole genome shotgun (WGS) entry which is preliminary data.</text>
</comment>
<keyword evidence="3 5" id="KW-1133">Transmembrane helix</keyword>
<reference evidence="7 8" key="1">
    <citation type="submission" date="2020-07" db="EMBL/GenBank/DDBJ databases">
        <title>Genomic Encyclopedia of Type Strains, Phase IV (KMG-IV): sequencing the most valuable type-strain genomes for metagenomic binning, comparative biology and taxonomic classification.</title>
        <authorList>
            <person name="Goeker M."/>
        </authorList>
    </citation>
    <scope>NUCLEOTIDE SEQUENCE [LARGE SCALE GENOMIC DNA]</scope>
    <source>
        <strain evidence="7 8">DSM 45533</strain>
    </source>
</reference>
<feature type="domain" description="DUF1232" evidence="6">
    <location>
        <begin position="49"/>
        <end position="85"/>
    </location>
</feature>
<keyword evidence="2 5" id="KW-0812">Transmembrane</keyword>
<evidence type="ECO:0000256" key="4">
    <source>
        <dbReference type="ARBA" id="ARBA00023136"/>
    </source>
</evidence>
<dbReference type="GO" id="GO:0012505">
    <property type="term" value="C:endomembrane system"/>
    <property type="evidence" value="ECO:0007669"/>
    <property type="project" value="UniProtKB-SubCell"/>
</dbReference>